<dbReference type="Proteomes" id="UP000287224">
    <property type="component" value="Unassembled WGS sequence"/>
</dbReference>
<sequence>MDCLSIAYTSIQYGKSRGKPGTYGETYPPGDGKPGQARHLRAFLRGHGGHHIEPVSLGGH</sequence>
<gene>
    <name evidence="1" type="ORF">KDAU_57470</name>
</gene>
<organism evidence="1 2">
    <name type="scientific">Dictyobacter aurantiacus</name>
    <dbReference type="NCBI Taxonomy" id="1936993"/>
    <lineage>
        <taxon>Bacteria</taxon>
        <taxon>Bacillati</taxon>
        <taxon>Chloroflexota</taxon>
        <taxon>Ktedonobacteria</taxon>
        <taxon>Ktedonobacterales</taxon>
        <taxon>Dictyobacteraceae</taxon>
        <taxon>Dictyobacter</taxon>
    </lineage>
</organism>
<evidence type="ECO:0000313" key="2">
    <source>
        <dbReference type="Proteomes" id="UP000287224"/>
    </source>
</evidence>
<name>A0A401ZND8_9CHLR</name>
<dbReference type="EMBL" id="BIFQ01000002">
    <property type="protein sequence ID" value="GCE08418.1"/>
    <property type="molecule type" value="Genomic_DNA"/>
</dbReference>
<protein>
    <submittedName>
        <fullName evidence="1">Uncharacterized protein</fullName>
    </submittedName>
</protein>
<keyword evidence="2" id="KW-1185">Reference proteome</keyword>
<accession>A0A401ZND8</accession>
<reference evidence="2" key="1">
    <citation type="submission" date="2018-12" db="EMBL/GenBank/DDBJ databases">
        <title>Tengunoibacter tsumagoiensis gen. nov., sp. nov., Dictyobacter kobayashii sp. nov., D. alpinus sp. nov., and D. joshuensis sp. nov. and description of Dictyobacteraceae fam. nov. within the order Ktedonobacterales isolated from Tengu-no-mugimeshi.</title>
        <authorList>
            <person name="Wang C.M."/>
            <person name="Zheng Y."/>
            <person name="Sakai Y."/>
            <person name="Toyoda A."/>
            <person name="Minakuchi Y."/>
            <person name="Abe K."/>
            <person name="Yokota A."/>
            <person name="Yabe S."/>
        </authorList>
    </citation>
    <scope>NUCLEOTIDE SEQUENCE [LARGE SCALE GENOMIC DNA]</scope>
    <source>
        <strain evidence="2">S-27</strain>
    </source>
</reference>
<dbReference type="AlphaFoldDB" id="A0A401ZND8"/>
<evidence type="ECO:0000313" key="1">
    <source>
        <dbReference type="EMBL" id="GCE08418.1"/>
    </source>
</evidence>
<proteinExistence type="predicted"/>
<comment type="caution">
    <text evidence="1">The sequence shown here is derived from an EMBL/GenBank/DDBJ whole genome shotgun (WGS) entry which is preliminary data.</text>
</comment>